<protein>
    <submittedName>
        <fullName evidence="2">Matrix protein</fullName>
    </submittedName>
</protein>
<dbReference type="Proteomes" id="UP000114748">
    <property type="component" value="Segment"/>
</dbReference>
<dbReference type="GeneID" id="80534962"/>
<accession>A0A140D8M7</accession>
<dbReference type="EMBL" id="KR822816">
    <property type="protein sequence ID" value="AMK09251.1"/>
    <property type="molecule type" value="Viral_cRNA"/>
</dbReference>
<sequence length="224" mass="25494">MNNFVTCISPPKKKKDKSPPLKIPLAGYQESVTGKEVCLPVPKMENWKLTLGLRLTVNKRIASVGKMTEVLGTIIDEYQGPIGFKGLILYSYFSLGYHLRLKSSGFNTWSYTSRIGGRFAVDRTHYPKLENPLKWDFDTIINLGDLQGKLSYDIEIHNVVRKGISLYELISEESYTDSEGEVTEYPYALSVDQFLGQMEEFGVKICPCGRQDFKVHEDLQFYSP</sequence>
<dbReference type="RefSeq" id="YP_010797243.1">
    <property type="nucleotide sequence ID" value="NC_076145.1"/>
</dbReference>
<name>A0A140D8M7_9RHAB</name>
<feature type="region of interest" description="Disordered" evidence="1">
    <location>
        <begin position="1"/>
        <end position="20"/>
    </location>
</feature>
<reference evidence="2 3" key="1">
    <citation type="journal article" date="2016" name="Virus Evol.">
        <title>The evolution, diversity and host associations of rhabdoviruses.</title>
        <authorList>
            <person name="Longdon B."/>
            <person name="Murray G.G.R."/>
            <person name="Palmer W.J."/>
            <person name="Day J.P."/>
            <person name="Parker D.J."/>
            <person name="Welch J.J."/>
            <person name="Obbard D.J."/>
            <person name="Jiggins F.M."/>
        </authorList>
    </citation>
    <scope>NUCLEOTIDE SEQUENCE [LARGE SCALE GENOMIC DNA]</scope>
    <source>
        <strain evidence="2">1</strain>
    </source>
</reference>
<keyword evidence="3" id="KW-1185">Reference proteome</keyword>
<gene>
    <name evidence="2" type="primary">M</name>
</gene>
<proteinExistence type="predicted"/>
<evidence type="ECO:0000313" key="3">
    <source>
        <dbReference type="Proteomes" id="UP000114748"/>
    </source>
</evidence>
<evidence type="ECO:0000256" key="1">
    <source>
        <dbReference type="SAM" id="MobiDB-lite"/>
    </source>
</evidence>
<dbReference type="KEGG" id="vg:80534962"/>
<organism evidence="2 3">
    <name type="scientific">Drosophila sturtevanti sigmavirus</name>
    <dbReference type="NCBI Taxonomy" id="1802946"/>
    <lineage>
        <taxon>Viruses</taxon>
        <taxon>Riboviria</taxon>
        <taxon>Orthornavirae</taxon>
        <taxon>Negarnaviricota</taxon>
        <taxon>Haploviricotina</taxon>
        <taxon>Monjiviricetes</taxon>
        <taxon>Mononegavirales</taxon>
        <taxon>Rhabdoviridae</taxon>
        <taxon>Alpharhabdovirinae</taxon>
        <taxon>Sigmavirus</taxon>
        <taxon>Sigmavirus sturtevanti</taxon>
    </lineage>
</organism>
<evidence type="ECO:0000313" key="2">
    <source>
        <dbReference type="EMBL" id="AMK09251.1"/>
    </source>
</evidence>